<dbReference type="InterPro" id="IPR002035">
    <property type="entry name" value="VWF_A"/>
</dbReference>
<keyword evidence="3" id="KW-1185">Reference proteome</keyword>
<evidence type="ECO:0000313" key="3">
    <source>
        <dbReference type="Proteomes" id="UP000651728"/>
    </source>
</evidence>
<gene>
    <name evidence="2" type="ORF">Mam01_52060</name>
</gene>
<protein>
    <recommendedName>
        <fullName evidence="1">VWFA domain-containing protein</fullName>
    </recommendedName>
</protein>
<feature type="domain" description="VWFA" evidence="1">
    <location>
        <begin position="92"/>
        <end position="284"/>
    </location>
</feature>
<dbReference type="PANTHER" id="PTHR10166:SF37">
    <property type="entry name" value="STOLID, ISOFORM H"/>
    <property type="match status" value="1"/>
</dbReference>
<name>A0ABQ4FJN5_9ACTN</name>
<sequence>MYSDHPYIPLNGLSSAQSAVAADFLRVLTTWAGARDRFTELGFRGPSHELTENITKENGAPGVPLPKPLADPPADFVDGLLTAWRELRKSANVLVLIDTSGSMNYDAKDNPNRAPSEPSKLDLVKKAHGPLLDGFTERDRVGLWHFSSTHVVDDEIAEMGARAADGRTHSEHLEAHIRALRPRAATALYQTIGDAVKSLRDHYDDKAINAVVVLTDGRNETAGGPTLDELKRAIGGLDNPVRVFTIAYGGKADTGALRQIAEATHARAYEASDPNSIAGVLTHVISNF</sequence>
<reference evidence="2 3" key="1">
    <citation type="submission" date="2021-01" db="EMBL/GenBank/DDBJ databases">
        <title>Whole genome shotgun sequence of Microbispora amethystogenes NBRC 101907.</title>
        <authorList>
            <person name="Komaki H."/>
            <person name="Tamura T."/>
        </authorList>
    </citation>
    <scope>NUCLEOTIDE SEQUENCE [LARGE SCALE GENOMIC DNA]</scope>
    <source>
        <strain evidence="2 3">NBRC 101907</strain>
    </source>
</reference>
<dbReference type="Pfam" id="PF00092">
    <property type="entry name" value="VWA"/>
    <property type="match status" value="1"/>
</dbReference>
<proteinExistence type="predicted"/>
<dbReference type="SMART" id="SM00327">
    <property type="entry name" value="VWA"/>
    <property type="match status" value="1"/>
</dbReference>
<comment type="caution">
    <text evidence="2">The sequence shown here is derived from an EMBL/GenBank/DDBJ whole genome shotgun (WGS) entry which is preliminary data.</text>
</comment>
<organism evidence="2 3">
    <name type="scientific">Microbispora amethystogenes</name>
    <dbReference type="NCBI Taxonomy" id="1427754"/>
    <lineage>
        <taxon>Bacteria</taxon>
        <taxon>Bacillati</taxon>
        <taxon>Actinomycetota</taxon>
        <taxon>Actinomycetes</taxon>
        <taxon>Streptosporangiales</taxon>
        <taxon>Streptosporangiaceae</taxon>
        <taxon>Microbispora</taxon>
    </lineage>
</organism>
<accession>A0ABQ4FJN5</accession>
<dbReference type="SUPFAM" id="SSF53300">
    <property type="entry name" value="vWA-like"/>
    <property type="match status" value="1"/>
</dbReference>
<dbReference type="InterPro" id="IPR051173">
    <property type="entry name" value="Ca_channel_alpha-2/delta"/>
</dbReference>
<dbReference type="PROSITE" id="PS50234">
    <property type="entry name" value="VWFA"/>
    <property type="match status" value="1"/>
</dbReference>
<dbReference type="InterPro" id="IPR036465">
    <property type="entry name" value="vWFA_dom_sf"/>
</dbReference>
<dbReference type="Gene3D" id="3.40.50.410">
    <property type="entry name" value="von Willebrand factor, type A domain"/>
    <property type="match status" value="1"/>
</dbReference>
<dbReference type="EMBL" id="BOOB01000041">
    <property type="protein sequence ID" value="GIH35042.1"/>
    <property type="molecule type" value="Genomic_DNA"/>
</dbReference>
<evidence type="ECO:0000259" key="1">
    <source>
        <dbReference type="PROSITE" id="PS50234"/>
    </source>
</evidence>
<dbReference type="RefSeq" id="WP_204287794.1">
    <property type="nucleotide sequence ID" value="NZ_BAABEJ010000022.1"/>
</dbReference>
<evidence type="ECO:0000313" key="2">
    <source>
        <dbReference type="EMBL" id="GIH35042.1"/>
    </source>
</evidence>
<dbReference type="PANTHER" id="PTHR10166">
    <property type="entry name" value="VOLTAGE-DEPENDENT CALCIUM CHANNEL SUBUNIT ALPHA-2/DELTA-RELATED"/>
    <property type="match status" value="1"/>
</dbReference>
<dbReference type="Proteomes" id="UP000651728">
    <property type="component" value="Unassembled WGS sequence"/>
</dbReference>